<comment type="caution">
    <text evidence="2">The sequence shown here is derived from an EMBL/GenBank/DDBJ whole genome shotgun (WGS) entry which is preliminary data.</text>
</comment>
<dbReference type="Proteomes" id="UP000191342">
    <property type="component" value="Unassembled WGS sequence"/>
</dbReference>
<dbReference type="InterPro" id="IPR032514">
    <property type="entry name" value="GtaA_central"/>
</dbReference>
<dbReference type="EMBL" id="MLQL01000008">
    <property type="protein sequence ID" value="OQE25662.1"/>
    <property type="molecule type" value="Genomic_DNA"/>
</dbReference>
<protein>
    <recommendedName>
        <fullName evidence="1">Glutaminase A central domain-containing protein</fullName>
    </recommendedName>
</protein>
<evidence type="ECO:0000259" key="1">
    <source>
        <dbReference type="Pfam" id="PF16335"/>
    </source>
</evidence>
<dbReference type="OrthoDB" id="10504523at2759"/>
<gene>
    <name evidence="2" type="ORF">PENFLA_c008G03624</name>
</gene>
<organism evidence="2 3">
    <name type="scientific">Penicillium flavigenum</name>
    <dbReference type="NCBI Taxonomy" id="254877"/>
    <lineage>
        <taxon>Eukaryota</taxon>
        <taxon>Fungi</taxon>
        <taxon>Dikarya</taxon>
        <taxon>Ascomycota</taxon>
        <taxon>Pezizomycotina</taxon>
        <taxon>Eurotiomycetes</taxon>
        <taxon>Eurotiomycetidae</taxon>
        <taxon>Eurotiales</taxon>
        <taxon>Aspergillaceae</taxon>
        <taxon>Penicillium</taxon>
    </lineage>
</organism>
<dbReference type="Pfam" id="PF16335">
    <property type="entry name" value="GtaA_6_Hairpin"/>
    <property type="match status" value="1"/>
</dbReference>
<keyword evidence="3" id="KW-1185">Reference proteome</keyword>
<dbReference type="AlphaFoldDB" id="A0A1V6TH21"/>
<sequence>MRSISAGATPRKTRRAFSRSEASMRINTLEKYKWPSVVGLRRLRHPLPAGGSLSTPADPSASVSQSFIANGNLTGSHAKWSLTWLVGYAHDLGQPLKKVTEVTILIQSLGTNNIRTSSMSPTRVGAIFGTFPFYEPSQCIKLLLEPVLGYNSNGTYTKKYTMHEIGASYPKSHRPPFARRRNTC</sequence>
<evidence type="ECO:0000313" key="2">
    <source>
        <dbReference type="EMBL" id="OQE25662.1"/>
    </source>
</evidence>
<accession>A0A1V6TH21</accession>
<name>A0A1V6TH21_9EURO</name>
<feature type="domain" description="Glutaminase A central" evidence="1">
    <location>
        <begin position="123"/>
        <end position="173"/>
    </location>
</feature>
<evidence type="ECO:0000313" key="3">
    <source>
        <dbReference type="Proteomes" id="UP000191342"/>
    </source>
</evidence>
<reference evidence="3" key="1">
    <citation type="journal article" date="2017" name="Nat. Microbiol.">
        <title>Global analysis of biosynthetic gene clusters reveals vast potential of secondary metabolite production in Penicillium species.</title>
        <authorList>
            <person name="Nielsen J.C."/>
            <person name="Grijseels S."/>
            <person name="Prigent S."/>
            <person name="Ji B."/>
            <person name="Dainat J."/>
            <person name="Nielsen K.F."/>
            <person name="Frisvad J.C."/>
            <person name="Workman M."/>
            <person name="Nielsen J."/>
        </authorList>
    </citation>
    <scope>NUCLEOTIDE SEQUENCE [LARGE SCALE GENOMIC DNA]</scope>
    <source>
        <strain evidence="3">IBT 14082</strain>
    </source>
</reference>
<dbReference type="STRING" id="254877.A0A1V6TH21"/>
<proteinExistence type="predicted"/>